<protein>
    <recommendedName>
        <fullName evidence="3">Secreted protein</fullName>
    </recommendedName>
</protein>
<reference evidence="1 2" key="1">
    <citation type="submission" date="2021-01" db="EMBL/GenBank/DDBJ databases">
        <title>WGS of actinomycetes isolated from Thailand.</title>
        <authorList>
            <person name="Thawai C."/>
        </authorList>
    </citation>
    <scope>NUCLEOTIDE SEQUENCE [LARGE SCALE GENOMIC DNA]</scope>
    <source>
        <strain evidence="1 2">CH5-8</strain>
    </source>
</reference>
<accession>A0ABS1NX21</accession>
<name>A0ABS1NX21_9ACTN</name>
<keyword evidence="2" id="KW-1185">Reference proteome</keyword>
<evidence type="ECO:0008006" key="3">
    <source>
        <dbReference type="Google" id="ProtNLM"/>
    </source>
</evidence>
<evidence type="ECO:0000313" key="2">
    <source>
        <dbReference type="Proteomes" id="UP000621386"/>
    </source>
</evidence>
<organism evidence="1 2">
    <name type="scientific">Streptomyces musisoli</name>
    <dbReference type="NCBI Taxonomy" id="2802280"/>
    <lineage>
        <taxon>Bacteria</taxon>
        <taxon>Bacillati</taxon>
        <taxon>Actinomycetota</taxon>
        <taxon>Actinomycetes</taxon>
        <taxon>Kitasatosporales</taxon>
        <taxon>Streptomycetaceae</taxon>
        <taxon>Streptomyces</taxon>
    </lineage>
</organism>
<proteinExistence type="predicted"/>
<evidence type="ECO:0000313" key="1">
    <source>
        <dbReference type="EMBL" id="MBL1104475.1"/>
    </source>
</evidence>
<sequence length="139" mass="14573">MGFRAPRVKRALITAAGAAVLVIGGQGEASASSDIFVSYGAGSEGYWTADPYRDLTGDTVMACDSNKDGWGVQAELDINPNPLNPGAFSADRIASTRGHDSPYCDKESGNLKEDTPVALRVCLVKGSEKKCTLPKYGSA</sequence>
<gene>
    <name evidence="1" type="ORF">JK361_07665</name>
</gene>
<dbReference type="RefSeq" id="WP_201814875.1">
    <property type="nucleotide sequence ID" value="NZ_JAERRH010000002.1"/>
</dbReference>
<comment type="caution">
    <text evidence="1">The sequence shown here is derived from an EMBL/GenBank/DDBJ whole genome shotgun (WGS) entry which is preliminary data.</text>
</comment>
<dbReference type="EMBL" id="JAERRH010000002">
    <property type="protein sequence ID" value="MBL1104475.1"/>
    <property type="molecule type" value="Genomic_DNA"/>
</dbReference>
<dbReference type="Proteomes" id="UP000621386">
    <property type="component" value="Unassembled WGS sequence"/>
</dbReference>